<dbReference type="Pfam" id="PF00092">
    <property type="entry name" value="VWA"/>
    <property type="match status" value="1"/>
</dbReference>
<reference evidence="14" key="2">
    <citation type="submission" date="2025-08" db="UniProtKB">
        <authorList>
            <consortium name="Ensembl"/>
        </authorList>
    </citation>
    <scope>IDENTIFICATION</scope>
</reference>
<keyword evidence="5 11" id="KW-0732">Signal</keyword>
<feature type="signal peptide" evidence="11">
    <location>
        <begin position="1"/>
        <end position="24"/>
    </location>
</feature>
<dbReference type="InterPro" id="IPR013783">
    <property type="entry name" value="Ig-like_fold"/>
</dbReference>
<dbReference type="SUPFAM" id="SSF53300">
    <property type="entry name" value="vWA-like"/>
    <property type="match status" value="1"/>
</dbReference>
<feature type="domain" description="Fibronectin type-III" evidence="13">
    <location>
        <begin position="305"/>
        <end position="397"/>
    </location>
</feature>
<comment type="subcellular location">
    <subcellularLocation>
        <location evidence="1">Secreted</location>
        <location evidence="1">Extracellular space</location>
        <location evidence="1">Extracellular matrix</location>
        <location evidence="1">Basement membrane</location>
    </subcellularLocation>
</comment>
<dbReference type="InterPro" id="IPR036116">
    <property type="entry name" value="FN3_sf"/>
</dbReference>
<evidence type="ECO:0000256" key="1">
    <source>
        <dbReference type="ARBA" id="ARBA00004302"/>
    </source>
</evidence>
<gene>
    <name evidence="14" type="primary">VWA1</name>
</gene>
<evidence type="ECO:0000313" key="14">
    <source>
        <dbReference type="Ensembl" id="ENSPNAP00000077733.1"/>
    </source>
</evidence>
<evidence type="ECO:0000256" key="11">
    <source>
        <dbReference type="SAM" id="SignalP"/>
    </source>
</evidence>
<dbReference type="InterPro" id="IPR002035">
    <property type="entry name" value="VWF_A"/>
</dbReference>
<organism evidence="14 15">
    <name type="scientific">Pygocentrus nattereri</name>
    <name type="common">Red-bellied piranha</name>
    <dbReference type="NCBI Taxonomy" id="42514"/>
    <lineage>
        <taxon>Eukaryota</taxon>
        <taxon>Metazoa</taxon>
        <taxon>Chordata</taxon>
        <taxon>Craniata</taxon>
        <taxon>Vertebrata</taxon>
        <taxon>Euteleostomi</taxon>
        <taxon>Actinopterygii</taxon>
        <taxon>Neopterygii</taxon>
        <taxon>Teleostei</taxon>
        <taxon>Ostariophysi</taxon>
        <taxon>Characiformes</taxon>
        <taxon>Characoidei</taxon>
        <taxon>Pygocentrus</taxon>
    </lineage>
</organism>
<dbReference type="Pfam" id="PF00041">
    <property type="entry name" value="fn3"/>
    <property type="match status" value="2"/>
</dbReference>
<proteinExistence type="predicted"/>
<evidence type="ECO:0000259" key="12">
    <source>
        <dbReference type="PROSITE" id="PS50234"/>
    </source>
</evidence>
<dbReference type="Gene3D" id="2.60.40.10">
    <property type="entry name" value="Immunoglobulins"/>
    <property type="match status" value="3"/>
</dbReference>
<evidence type="ECO:0000259" key="13">
    <source>
        <dbReference type="PROSITE" id="PS50853"/>
    </source>
</evidence>
<evidence type="ECO:0000256" key="7">
    <source>
        <dbReference type="ARBA" id="ARBA00022869"/>
    </source>
</evidence>
<dbReference type="GeneTree" id="ENSGT00940000160734"/>
<name>A0AAR2LMD5_PYGNA</name>
<evidence type="ECO:0000256" key="2">
    <source>
        <dbReference type="ARBA" id="ARBA00022525"/>
    </source>
</evidence>
<evidence type="ECO:0000256" key="5">
    <source>
        <dbReference type="ARBA" id="ARBA00022729"/>
    </source>
</evidence>
<dbReference type="PANTHER" id="PTHR24020">
    <property type="entry name" value="COLLAGEN ALPHA"/>
    <property type="match status" value="1"/>
</dbReference>
<keyword evidence="6" id="KW-0677">Repeat</keyword>
<dbReference type="Gene3D" id="3.40.50.410">
    <property type="entry name" value="von Willebrand factor, type A domain"/>
    <property type="match status" value="1"/>
</dbReference>
<sequence>MRRLAFVGLLLTLSACLQPTGTRSDPPGTEFDCCEGDILLLLDSSGSITTYEFSRLLGFLTDLLRPFLLGRGQVRVGMVLVGTEPQMEFSFDAYNSQNALQEALLRTQQLRGDTNTEAALLLAQRLLRRPPGHIYPPRVLLWLTDGVKPGNVDGPMAVLRQEGVSVLAVSTGQGNYQVLHGAVSPPTEAHLYFIDIDDIGIITEDLREAIIELIRVERLQVRDVTTHSALLQWRPVLVGGLGHYELRYSSDTEERRLTLQAEQSWTELTDLQPDTRYTAWLTPHTPLQRRNTLTTSFSTLTEVLSPVSVTVSESGVDRVHVSWTPLQPSRVLRYLVEFGPIPRGDVRAVTLTGRESSTLLTQLQPHTQYLITVTAVHSSGQQRAMSVRACTQEVLPGLVDLQLTPVGSDSVKVDWRGHSEAAGLRGYWVRWETGEHSSLSPPSSRYLPAQSLSTVLTHLSPATRVCVSPVYRTARGEGLCCTAHTLTGACELQISVFEGDLLHFPSFPLSFSVPELSVPSRGRNSLPQNPLFSAA</sequence>
<dbReference type="CDD" id="cd00063">
    <property type="entry name" value="FN3"/>
    <property type="match status" value="2"/>
</dbReference>
<dbReference type="SMART" id="SM00327">
    <property type="entry name" value="VWA"/>
    <property type="match status" value="1"/>
</dbReference>
<dbReference type="InterPro" id="IPR003961">
    <property type="entry name" value="FN3_dom"/>
</dbReference>
<dbReference type="PROSITE" id="PS51257">
    <property type="entry name" value="PROKAR_LIPOPROTEIN"/>
    <property type="match status" value="1"/>
</dbReference>
<dbReference type="PANTHER" id="PTHR24020:SF77">
    <property type="entry name" value="VON WILLEBRAND FACTOR A DOMAIN-CONTAINING PROTEIN 1"/>
    <property type="match status" value="1"/>
</dbReference>
<keyword evidence="15" id="KW-1185">Reference proteome</keyword>
<dbReference type="AlphaFoldDB" id="A0AAR2LMD5"/>
<keyword evidence="4" id="KW-0597">Phosphoprotein</keyword>
<feature type="domain" description="Fibronectin type-III" evidence="13">
    <location>
        <begin position="215"/>
        <end position="304"/>
    </location>
</feature>
<evidence type="ECO:0000256" key="10">
    <source>
        <dbReference type="ARBA" id="ARBA00046169"/>
    </source>
</evidence>
<evidence type="ECO:0000256" key="6">
    <source>
        <dbReference type="ARBA" id="ARBA00022737"/>
    </source>
</evidence>
<comment type="function">
    <text evidence="10">Promotes matrix assembly. Involved in the organization of skeletal muscles and in the formation of neuromuscular junctions.</text>
</comment>
<feature type="chain" id="PRO_5043669618" description="von Willebrand factor A domain-containing protein 1" evidence="11">
    <location>
        <begin position="25"/>
        <end position="535"/>
    </location>
</feature>
<evidence type="ECO:0000313" key="15">
    <source>
        <dbReference type="Proteomes" id="UP001501920"/>
    </source>
</evidence>
<reference evidence="14 15" key="1">
    <citation type="submission" date="2020-10" db="EMBL/GenBank/DDBJ databases">
        <title>Pygocentrus nattereri (red-bellied piranha) genome, fPygNat1, primary haplotype.</title>
        <authorList>
            <person name="Myers G."/>
            <person name="Meyer A."/>
            <person name="Karagic N."/>
            <person name="Pippel M."/>
            <person name="Winkler S."/>
            <person name="Tracey A."/>
            <person name="Wood J."/>
            <person name="Formenti G."/>
            <person name="Howe K."/>
            <person name="Fedrigo O."/>
            <person name="Jarvis E.D."/>
        </authorList>
    </citation>
    <scope>NUCLEOTIDE SEQUENCE [LARGE SCALE GENOMIC DNA]</scope>
</reference>
<evidence type="ECO:0000256" key="8">
    <source>
        <dbReference type="ARBA" id="ARBA00023157"/>
    </source>
</evidence>
<dbReference type="SUPFAM" id="SSF49265">
    <property type="entry name" value="Fibronectin type III"/>
    <property type="match status" value="2"/>
</dbReference>
<dbReference type="Proteomes" id="UP001501920">
    <property type="component" value="Chromosome 21"/>
</dbReference>
<dbReference type="PROSITE" id="PS50234">
    <property type="entry name" value="VWFA"/>
    <property type="match status" value="1"/>
</dbReference>
<evidence type="ECO:0000256" key="9">
    <source>
        <dbReference type="ARBA" id="ARBA00029542"/>
    </source>
</evidence>
<dbReference type="GO" id="GO:0005604">
    <property type="term" value="C:basement membrane"/>
    <property type="evidence" value="ECO:0007669"/>
    <property type="project" value="UniProtKB-SubCell"/>
</dbReference>
<dbReference type="SMART" id="SM00060">
    <property type="entry name" value="FN3"/>
    <property type="match status" value="3"/>
</dbReference>
<keyword evidence="3" id="KW-0272">Extracellular matrix</keyword>
<dbReference type="PRINTS" id="PR00453">
    <property type="entry name" value="VWFADOMAIN"/>
</dbReference>
<keyword evidence="7" id="KW-0084">Basement membrane</keyword>
<keyword evidence="8" id="KW-1015">Disulfide bond</keyword>
<evidence type="ECO:0000256" key="4">
    <source>
        <dbReference type="ARBA" id="ARBA00022553"/>
    </source>
</evidence>
<dbReference type="Ensembl" id="ENSPNAT00000046945.1">
    <property type="protein sequence ID" value="ENSPNAP00000077733.1"/>
    <property type="gene ID" value="ENSPNAG00000018019.2"/>
</dbReference>
<reference evidence="14" key="3">
    <citation type="submission" date="2025-09" db="UniProtKB">
        <authorList>
            <consortium name="Ensembl"/>
        </authorList>
    </citation>
    <scope>IDENTIFICATION</scope>
</reference>
<dbReference type="PROSITE" id="PS50853">
    <property type="entry name" value="FN3"/>
    <property type="match status" value="2"/>
</dbReference>
<dbReference type="InterPro" id="IPR036465">
    <property type="entry name" value="vWFA_dom_sf"/>
</dbReference>
<keyword evidence="2" id="KW-0964">Secreted</keyword>
<feature type="domain" description="VWFA" evidence="12">
    <location>
        <begin position="37"/>
        <end position="210"/>
    </location>
</feature>
<protein>
    <recommendedName>
        <fullName evidence="9">von Willebrand factor A domain-containing protein 1</fullName>
    </recommendedName>
</protein>
<dbReference type="InterPro" id="IPR050525">
    <property type="entry name" value="ECM_Assembly_Org"/>
</dbReference>
<evidence type="ECO:0000256" key="3">
    <source>
        <dbReference type="ARBA" id="ARBA00022530"/>
    </source>
</evidence>
<dbReference type="CDD" id="cd01450">
    <property type="entry name" value="vWFA_subfamily_ECM"/>
    <property type="match status" value="1"/>
</dbReference>
<accession>A0AAR2LMD5</accession>